<dbReference type="SUPFAM" id="SSF101307">
    <property type="entry name" value="YutG-like"/>
    <property type="match status" value="1"/>
</dbReference>
<comment type="cofactor">
    <cofactor evidence="1">
        <name>Mg(2+)</name>
        <dbReference type="ChEBI" id="CHEBI:18420"/>
    </cofactor>
</comment>
<feature type="transmembrane region" description="Helical" evidence="2">
    <location>
        <begin position="55"/>
        <end position="73"/>
    </location>
</feature>
<feature type="domain" description="YutG/PgpA" evidence="3">
    <location>
        <begin position="22"/>
        <end position="159"/>
    </location>
</feature>
<evidence type="ECO:0000259" key="3">
    <source>
        <dbReference type="Pfam" id="PF04608"/>
    </source>
</evidence>
<dbReference type="GO" id="GO:0006655">
    <property type="term" value="P:phosphatidylglycerol biosynthetic process"/>
    <property type="evidence" value="ECO:0007669"/>
    <property type="project" value="UniProtKB-UniPathway"/>
</dbReference>
<proteinExistence type="predicted"/>
<keyword evidence="1" id="KW-0443">Lipid metabolism</keyword>
<dbReference type="InterPro" id="IPR007686">
    <property type="entry name" value="YutG/PgpA"/>
</dbReference>
<dbReference type="GO" id="GO:0005886">
    <property type="term" value="C:plasma membrane"/>
    <property type="evidence" value="ECO:0007669"/>
    <property type="project" value="UniProtKB-SubCell"/>
</dbReference>
<dbReference type="PANTHER" id="PTHR36305">
    <property type="entry name" value="PHOSPHATIDYLGLYCEROPHOSPHATASE A"/>
    <property type="match status" value="1"/>
</dbReference>
<dbReference type="Pfam" id="PF04608">
    <property type="entry name" value="PgpA"/>
    <property type="match status" value="1"/>
</dbReference>
<dbReference type="UniPathway" id="UPA00084">
    <property type="reaction ID" value="UER00504"/>
</dbReference>
<keyword evidence="1" id="KW-0460">Magnesium</keyword>
<keyword evidence="1" id="KW-1003">Cell membrane</keyword>
<dbReference type="EMBL" id="WRPA01000003">
    <property type="protein sequence ID" value="MXR68178.1"/>
    <property type="molecule type" value="Genomic_DNA"/>
</dbReference>
<dbReference type="PIRSF" id="PIRSF006162">
    <property type="entry name" value="PgpA"/>
    <property type="match status" value="1"/>
</dbReference>
<keyword evidence="1" id="KW-0997">Cell inner membrane</keyword>
<dbReference type="CDD" id="cd06971">
    <property type="entry name" value="PgpA"/>
    <property type="match status" value="1"/>
</dbReference>
<comment type="subcellular location">
    <subcellularLocation>
        <location evidence="1">Cell inner membrane</location>
        <topology evidence="1">Multi-pass membrane protein</topology>
    </subcellularLocation>
</comment>
<dbReference type="InterPro" id="IPR026037">
    <property type="entry name" value="PgpA"/>
</dbReference>
<keyword evidence="1" id="KW-0479">Metal-binding</keyword>
<keyword evidence="1 2" id="KW-0812">Transmembrane</keyword>
<dbReference type="AlphaFoldDB" id="A0A6L7HYF6"/>
<keyword evidence="1" id="KW-0378">Hydrolase</keyword>
<comment type="pathway">
    <text evidence="1">Phospholipid metabolism; phosphatidylglycerol biosynthesis; phosphatidylglycerol from CDP-diacylglycerol: step 2/2.</text>
</comment>
<evidence type="ECO:0000313" key="5">
    <source>
        <dbReference type="Proteomes" id="UP000474778"/>
    </source>
</evidence>
<keyword evidence="1" id="KW-0442">Lipid degradation</keyword>
<comment type="caution">
    <text evidence="4">The sequence shown here is derived from an EMBL/GenBank/DDBJ whole genome shotgun (WGS) entry which is preliminary data.</text>
</comment>
<keyword evidence="5" id="KW-1185">Reference proteome</keyword>
<dbReference type="PANTHER" id="PTHR36305:SF1">
    <property type="entry name" value="PHOSPHATIDYLGLYCEROPHOSPHATASE A"/>
    <property type="match status" value="1"/>
</dbReference>
<keyword evidence="1 2" id="KW-0472">Membrane</keyword>
<evidence type="ECO:0000313" key="4">
    <source>
        <dbReference type="EMBL" id="MXR68178.1"/>
    </source>
</evidence>
<sequence length="164" mass="17451">MQLWSTDPVLNKLSLANPIHFLALGFGSGLAAKAPGTFGTLAAVPLYLLMAGLPLGWYLGLTLVSVLAGFYICDKASKDMGVHDHGAIVWDEVAGLLITLIAAPAGWLWVVVGFALFRFFDILKPWPIKVLDAKVHGGIGIMIDDVLAGVFAFLCLQGIVYLVG</sequence>
<accession>A0A6L7HYF6</accession>
<feature type="transmembrane region" description="Helical" evidence="2">
    <location>
        <begin position="139"/>
        <end position="163"/>
    </location>
</feature>
<dbReference type="RefSeq" id="WP_160794257.1">
    <property type="nucleotide sequence ID" value="NZ_CANMWR010000001.1"/>
</dbReference>
<reference evidence="4 5" key="1">
    <citation type="submission" date="2019-12" db="EMBL/GenBank/DDBJ databases">
        <title>Shewanella insulae sp. nov., isolated from a tidal flat.</title>
        <authorList>
            <person name="Yoon J.-H."/>
        </authorList>
    </citation>
    <scope>NUCLEOTIDE SEQUENCE [LARGE SCALE GENOMIC DNA]</scope>
    <source>
        <strain evidence="4 5">JBTF-M18</strain>
    </source>
</reference>
<evidence type="ECO:0000256" key="2">
    <source>
        <dbReference type="SAM" id="Phobius"/>
    </source>
</evidence>
<dbReference type="GO" id="GO:0009395">
    <property type="term" value="P:phospholipid catabolic process"/>
    <property type="evidence" value="ECO:0007669"/>
    <property type="project" value="UniProtKB-KW"/>
</dbReference>
<keyword evidence="1" id="KW-1208">Phospholipid metabolism</keyword>
<keyword evidence="1" id="KW-0595">Phospholipid degradation</keyword>
<keyword evidence="2" id="KW-1133">Transmembrane helix</keyword>
<dbReference type="EC" id="3.1.3.27" evidence="1"/>
<dbReference type="GO" id="GO:0046872">
    <property type="term" value="F:metal ion binding"/>
    <property type="evidence" value="ECO:0007669"/>
    <property type="project" value="UniProtKB-KW"/>
</dbReference>
<organism evidence="4 5">
    <name type="scientific">Shewanella insulae</name>
    <dbReference type="NCBI Taxonomy" id="2681496"/>
    <lineage>
        <taxon>Bacteria</taxon>
        <taxon>Pseudomonadati</taxon>
        <taxon>Pseudomonadota</taxon>
        <taxon>Gammaproteobacteria</taxon>
        <taxon>Alteromonadales</taxon>
        <taxon>Shewanellaceae</taxon>
        <taxon>Shewanella</taxon>
    </lineage>
</organism>
<comment type="function">
    <text evidence="1">Lipid phosphatase which dephosphorylates phosphatidylglycerophosphate (PGP) to phosphatidylglycerol (PG).</text>
</comment>
<dbReference type="Proteomes" id="UP000474778">
    <property type="component" value="Unassembled WGS sequence"/>
</dbReference>
<feature type="transmembrane region" description="Helical" evidence="2">
    <location>
        <begin position="21"/>
        <end position="49"/>
    </location>
</feature>
<feature type="transmembrane region" description="Helical" evidence="2">
    <location>
        <begin position="94"/>
        <end position="119"/>
    </location>
</feature>
<dbReference type="InterPro" id="IPR036681">
    <property type="entry name" value="PgpA-like_sf"/>
</dbReference>
<comment type="catalytic activity">
    <reaction evidence="1">
        <text>a 1,2-diacyl-sn-glycero-3-phospho-(1'-sn-glycero-3'-phosphate) + H2O = a 1,2-diacyl-sn-glycero-3-phospho-(1'-sn-glycerol) + phosphate</text>
        <dbReference type="Rhea" id="RHEA:33751"/>
        <dbReference type="ChEBI" id="CHEBI:15377"/>
        <dbReference type="ChEBI" id="CHEBI:43474"/>
        <dbReference type="ChEBI" id="CHEBI:60110"/>
        <dbReference type="ChEBI" id="CHEBI:64716"/>
        <dbReference type="EC" id="3.1.3.27"/>
    </reaction>
</comment>
<dbReference type="GO" id="GO:0008962">
    <property type="term" value="F:phosphatidylglycerophosphatase activity"/>
    <property type="evidence" value="ECO:0007669"/>
    <property type="project" value="UniProtKB-EC"/>
</dbReference>
<name>A0A6L7HYF6_9GAMM</name>
<gene>
    <name evidence="4" type="ORF">GNT65_05750</name>
</gene>
<evidence type="ECO:0000256" key="1">
    <source>
        <dbReference type="PIRNR" id="PIRNR006162"/>
    </source>
</evidence>
<protein>
    <recommendedName>
        <fullName evidence="1">Phosphatidylglycerophosphatase A</fullName>
        <ecNumber evidence="1">3.1.3.27</ecNumber>
    </recommendedName>
    <alternativeName>
        <fullName evidence="1">Phosphatidylglycerolphosphate phosphatase A</fullName>
    </alternativeName>
</protein>